<feature type="domain" description="DUF218" evidence="1">
    <location>
        <begin position="4"/>
        <end position="123"/>
    </location>
</feature>
<dbReference type="InterPro" id="IPR014729">
    <property type="entry name" value="Rossmann-like_a/b/a_fold"/>
</dbReference>
<sequence>MEKVIIVLGHKNDQHGNLSSLSVARCQLALKALHSAQEAKFICTGGFGENFNPTSTPHAHFNRQYLCAHGVDPAAFLPDTLSRFTIEDATLTLPVLSQLGSPDVSIISSEFHIPRVKLIFDTIMPSIKKTYLSALSPLSAKALSQLEQHEVFAKQRDTHTLKTACTKFRTYTG</sequence>
<dbReference type="InterPro" id="IPR003848">
    <property type="entry name" value="DUF218"/>
</dbReference>
<dbReference type="AlphaFoldDB" id="A0A167L577"/>
<accession>A0A167L577</accession>
<dbReference type="PANTHER" id="PTHR30336">
    <property type="entry name" value="INNER MEMBRANE PROTEIN, PROBABLE PERMEASE"/>
    <property type="match status" value="1"/>
</dbReference>
<dbReference type="Gene3D" id="3.40.50.620">
    <property type="entry name" value="HUPs"/>
    <property type="match status" value="1"/>
</dbReference>
<gene>
    <name evidence="2" type="ORF">N473_16070</name>
</gene>
<organism evidence="2 3">
    <name type="scientific">Pseudoalteromonas luteoviolacea CPMOR-1</name>
    <dbReference type="NCBI Taxonomy" id="1365248"/>
    <lineage>
        <taxon>Bacteria</taxon>
        <taxon>Pseudomonadati</taxon>
        <taxon>Pseudomonadota</taxon>
        <taxon>Gammaproteobacteria</taxon>
        <taxon>Alteromonadales</taxon>
        <taxon>Pseudoalteromonadaceae</taxon>
        <taxon>Pseudoalteromonas</taxon>
    </lineage>
</organism>
<dbReference type="RefSeq" id="WP_063367817.1">
    <property type="nucleotide sequence ID" value="NZ_AUYC01000025.1"/>
</dbReference>
<proteinExistence type="predicted"/>
<reference evidence="2 3" key="1">
    <citation type="submission" date="2013-07" db="EMBL/GenBank/DDBJ databases">
        <title>Comparative Genomic and Metabolomic Analysis of Twelve Strains of Pseudoalteromonas luteoviolacea.</title>
        <authorList>
            <person name="Vynne N.G."/>
            <person name="Mansson M."/>
            <person name="Gram L."/>
        </authorList>
    </citation>
    <scope>NUCLEOTIDE SEQUENCE [LARGE SCALE GENOMIC DNA]</scope>
    <source>
        <strain evidence="2 3">CPMOR-1</strain>
    </source>
</reference>
<name>A0A167L577_9GAMM</name>
<dbReference type="PANTHER" id="PTHR30336:SF20">
    <property type="entry name" value="DUF218 DOMAIN-CONTAINING PROTEIN"/>
    <property type="match status" value="1"/>
</dbReference>
<comment type="caution">
    <text evidence="2">The sequence shown here is derived from an EMBL/GenBank/DDBJ whole genome shotgun (WGS) entry which is preliminary data.</text>
</comment>
<dbReference type="EMBL" id="AUYC01000025">
    <property type="protein sequence ID" value="KZN63833.1"/>
    <property type="molecule type" value="Genomic_DNA"/>
</dbReference>
<evidence type="ECO:0000259" key="1">
    <source>
        <dbReference type="Pfam" id="PF02698"/>
    </source>
</evidence>
<dbReference type="InterPro" id="IPR051599">
    <property type="entry name" value="Cell_Envelope_Assoc"/>
</dbReference>
<dbReference type="PATRIC" id="fig|1365248.3.peg.2128"/>
<protein>
    <recommendedName>
        <fullName evidence="1">DUF218 domain-containing protein</fullName>
    </recommendedName>
</protein>
<evidence type="ECO:0000313" key="3">
    <source>
        <dbReference type="Proteomes" id="UP000076486"/>
    </source>
</evidence>
<evidence type="ECO:0000313" key="2">
    <source>
        <dbReference type="EMBL" id="KZN63833.1"/>
    </source>
</evidence>
<dbReference type="Pfam" id="PF02698">
    <property type="entry name" value="DUF218"/>
    <property type="match status" value="1"/>
</dbReference>
<dbReference type="GO" id="GO:0005886">
    <property type="term" value="C:plasma membrane"/>
    <property type="evidence" value="ECO:0007669"/>
    <property type="project" value="TreeGrafter"/>
</dbReference>
<dbReference type="Proteomes" id="UP000076486">
    <property type="component" value="Unassembled WGS sequence"/>
</dbReference>
<dbReference type="CDD" id="cd06259">
    <property type="entry name" value="YdcF-like"/>
    <property type="match status" value="1"/>
</dbReference>